<comment type="caution">
    <text evidence="1">The sequence shown here is derived from an EMBL/GenBank/DDBJ whole genome shotgun (WGS) entry which is preliminary data.</text>
</comment>
<proteinExistence type="predicted"/>
<gene>
    <name evidence="1" type="ORF">PENSOL_c033G08721</name>
</gene>
<name>A0A1V6QWQ6_9EURO</name>
<dbReference type="EMBL" id="MDYO01000033">
    <property type="protein sequence ID" value="OQD93402.1"/>
    <property type="molecule type" value="Genomic_DNA"/>
</dbReference>
<evidence type="ECO:0000313" key="1">
    <source>
        <dbReference type="EMBL" id="OQD93402.1"/>
    </source>
</evidence>
<dbReference type="AlphaFoldDB" id="A0A1V6QWQ6"/>
<keyword evidence="2" id="KW-1185">Reference proteome</keyword>
<accession>A0A1V6QWQ6</accession>
<dbReference type="Proteomes" id="UP000191612">
    <property type="component" value="Unassembled WGS sequence"/>
</dbReference>
<reference evidence="2" key="1">
    <citation type="journal article" date="2017" name="Nat. Microbiol.">
        <title>Global analysis of biosynthetic gene clusters reveals vast potential of secondary metabolite production in Penicillium species.</title>
        <authorList>
            <person name="Nielsen J.C."/>
            <person name="Grijseels S."/>
            <person name="Prigent S."/>
            <person name="Ji B."/>
            <person name="Dainat J."/>
            <person name="Nielsen K.F."/>
            <person name="Frisvad J.C."/>
            <person name="Workman M."/>
            <person name="Nielsen J."/>
        </authorList>
    </citation>
    <scope>NUCLEOTIDE SEQUENCE [LARGE SCALE GENOMIC DNA]</scope>
    <source>
        <strain evidence="2">IBT 29525</strain>
    </source>
</reference>
<evidence type="ECO:0000313" key="2">
    <source>
        <dbReference type="Proteomes" id="UP000191612"/>
    </source>
</evidence>
<protein>
    <submittedName>
        <fullName evidence="1">Uncharacterized protein</fullName>
    </submittedName>
</protein>
<organism evidence="1 2">
    <name type="scientific">Penicillium solitum</name>
    <dbReference type="NCBI Taxonomy" id="60172"/>
    <lineage>
        <taxon>Eukaryota</taxon>
        <taxon>Fungi</taxon>
        <taxon>Dikarya</taxon>
        <taxon>Ascomycota</taxon>
        <taxon>Pezizomycotina</taxon>
        <taxon>Eurotiomycetes</taxon>
        <taxon>Eurotiomycetidae</taxon>
        <taxon>Eurotiales</taxon>
        <taxon>Aspergillaceae</taxon>
        <taxon>Penicillium</taxon>
    </lineage>
</organism>
<sequence length="50" mass="5487">MEAGVFREFEESDGPVVVGMAERADPKIVGHIMAWLSVSFPFKPEVAHDA</sequence>